<sequence length="146" mass="16672">MAKSFKQLILNIARLNKGDQKWLINRLSPEQKAQFEALDGRQLLQQAKKFRQVEMPANLPVTAVEPLPPYCNSLADNPPLFCAIILEQGNFPWIEHFLQAHDPEQAILDCLQTRIVAIKPDTKKALFAHWQKSNTFEQFLAGQNHG</sequence>
<keyword evidence="2" id="KW-1185">Reference proteome</keyword>
<dbReference type="EMBL" id="JBHSAB010000024">
    <property type="protein sequence ID" value="MFC3909485.1"/>
    <property type="molecule type" value="Genomic_DNA"/>
</dbReference>
<comment type="caution">
    <text evidence="1">The sequence shown here is derived from an EMBL/GenBank/DDBJ whole genome shotgun (WGS) entry which is preliminary data.</text>
</comment>
<evidence type="ECO:0000313" key="2">
    <source>
        <dbReference type="Proteomes" id="UP001595758"/>
    </source>
</evidence>
<evidence type="ECO:0000313" key="1">
    <source>
        <dbReference type="EMBL" id="MFC3909485.1"/>
    </source>
</evidence>
<proteinExistence type="predicted"/>
<gene>
    <name evidence="1" type="ORF">ACFORL_10435</name>
</gene>
<organism evidence="1 2">
    <name type="scientific">Legionella dresdenensis</name>
    <dbReference type="NCBI Taxonomy" id="450200"/>
    <lineage>
        <taxon>Bacteria</taxon>
        <taxon>Pseudomonadati</taxon>
        <taxon>Pseudomonadota</taxon>
        <taxon>Gammaproteobacteria</taxon>
        <taxon>Legionellales</taxon>
        <taxon>Legionellaceae</taxon>
        <taxon>Legionella</taxon>
    </lineage>
</organism>
<accession>A0ABV8CHL7</accession>
<dbReference type="Proteomes" id="UP001595758">
    <property type="component" value="Unassembled WGS sequence"/>
</dbReference>
<protein>
    <recommendedName>
        <fullName evidence="3">DNA polymerase III subunit chi</fullName>
    </recommendedName>
</protein>
<name>A0ABV8CHL7_9GAMM</name>
<evidence type="ECO:0008006" key="3">
    <source>
        <dbReference type="Google" id="ProtNLM"/>
    </source>
</evidence>
<reference evidence="2" key="1">
    <citation type="journal article" date="2019" name="Int. J. Syst. Evol. Microbiol.">
        <title>The Global Catalogue of Microorganisms (GCM) 10K type strain sequencing project: providing services to taxonomists for standard genome sequencing and annotation.</title>
        <authorList>
            <consortium name="The Broad Institute Genomics Platform"/>
            <consortium name="The Broad Institute Genome Sequencing Center for Infectious Disease"/>
            <person name="Wu L."/>
            <person name="Ma J."/>
        </authorList>
    </citation>
    <scope>NUCLEOTIDE SEQUENCE [LARGE SCALE GENOMIC DNA]</scope>
    <source>
        <strain evidence="2">CCUG 59858</strain>
    </source>
</reference>
<dbReference type="RefSeq" id="WP_382343750.1">
    <property type="nucleotide sequence ID" value="NZ_JBHSAB010000024.1"/>
</dbReference>